<comment type="similarity">
    <text evidence="3">Belongs to the RBT5 family.</text>
</comment>
<evidence type="ECO:0000313" key="21">
    <source>
        <dbReference type="Proteomes" id="UP001172101"/>
    </source>
</evidence>
<proteinExistence type="inferred from homology"/>
<protein>
    <recommendedName>
        <fullName evidence="19">CFEM domain-containing protein</fullName>
    </recommendedName>
</protein>
<keyword evidence="14" id="KW-0449">Lipoprotein</keyword>
<evidence type="ECO:0000256" key="7">
    <source>
        <dbReference type="ARBA" id="ARBA00022622"/>
    </source>
</evidence>
<feature type="binding site" description="axial binding residue" evidence="15">
    <location>
        <position position="44"/>
    </location>
    <ligand>
        <name>heme</name>
        <dbReference type="ChEBI" id="CHEBI:30413"/>
    </ligand>
    <ligandPart>
        <name>Fe</name>
        <dbReference type="ChEBI" id="CHEBI:18248"/>
    </ligandPart>
</feature>
<keyword evidence="10 15" id="KW-0408">Iron</keyword>
<dbReference type="AlphaFoldDB" id="A0AA40E547"/>
<dbReference type="EMBL" id="JAUIRO010000002">
    <property type="protein sequence ID" value="KAK0727475.1"/>
    <property type="molecule type" value="Genomic_DNA"/>
</dbReference>
<keyword evidence="13" id="KW-0325">Glycoprotein</keyword>
<feature type="compositionally biased region" description="Polar residues" evidence="16">
    <location>
        <begin position="142"/>
        <end position="158"/>
    </location>
</feature>
<keyword evidence="4" id="KW-1003">Cell membrane</keyword>
<evidence type="ECO:0000256" key="8">
    <source>
        <dbReference type="ARBA" id="ARBA00022723"/>
    </source>
</evidence>
<dbReference type="InterPro" id="IPR008427">
    <property type="entry name" value="Extracellular_membr_CFEM_dom"/>
</dbReference>
<accession>A0AA40E547</accession>
<keyword evidence="7" id="KW-0336">GPI-anchor</keyword>
<organism evidence="20 21">
    <name type="scientific">Lasiosphaeria miniovina</name>
    <dbReference type="NCBI Taxonomy" id="1954250"/>
    <lineage>
        <taxon>Eukaryota</taxon>
        <taxon>Fungi</taxon>
        <taxon>Dikarya</taxon>
        <taxon>Ascomycota</taxon>
        <taxon>Pezizomycotina</taxon>
        <taxon>Sordariomycetes</taxon>
        <taxon>Sordariomycetidae</taxon>
        <taxon>Sordariales</taxon>
        <taxon>Lasiosphaeriaceae</taxon>
        <taxon>Lasiosphaeria</taxon>
    </lineage>
</organism>
<dbReference type="GO" id="GO:0046872">
    <property type="term" value="F:metal ion binding"/>
    <property type="evidence" value="ECO:0007669"/>
    <property type="project" value="UniProtKB-UniRule"/>
</dbReference>
<evidence type="ECO:0000256" key="13">
    <source>
        <dbReference type="ARBA" id="ARBA00023180"/>
    </source>
</evidence>
<evidence type="ECO:0000256" key="1">
    <source>
        <dbReference type="ARBA" id="ARBA00004609"/>
    </source>
</evidence>
<keyword evidence="17" id="KW-0812">Transmembrane</keyword>
<keyword evidence="17" id="KW-1133">Transmembrane helix</keyword>
<evidence type="ECO:0000259" key="19">
    <source>
        <dbReference type="PROSITE" id="PS52012"/>
    </source>
</evidence>
<dbReference type="InterPro" id="IPR051735">
    <property type="entry name" value="CFEM_domain"/>
</dbReference>
<comment type="caution">
    <text evidence="15">Lacks conserved residue(s) required for the propagation of feature annotation.</text>
</comment>
<evidence type="ECO:0000256" key="18">
    <source>
        <dbReference type="SAM" id="SignalP"/>
    </source>
</evidence>
<comment type="subcellular location">
    <subcellularLocation>
        <location evidence="1">Cell membrane</location>
        <topology evidence="1">Lipid-anchor</topology>
        <topology evidence="1">GPI-anchor</topology>
    </subcellularLocation>
    <subcellularLocation>
        <location evidence="2">Secreted</location>
    </subcellularLocation>
</comment>
<keyword evidence="21" id="KW-1185">Reference proteome</keyword>
<feature type="domain" description="CFEM" evidence="19">
    <location>
        <begin position="1"/>
        <end position="111"/>
    </location>
</feature>
<evidence type="ECO:0000256" key="4">
    <source>
        <dbReference type="ARBA" id="ARBA00022475"/>
    </source>
</evidence>
<evidence type="ECO:0000256" key="5">
    <source>
        <dbReference type="ARBA" id="ARBA00022525"/>
    </source>
</evidence>
<name>A0AA40E547_9PEZI</name>
<feature type="chain" id="PRO_5041285211" description="CFEM domain-containing protein" evidence="18">
    <location>
        <begin position="18"/>
        <end position="193"/>
    </location>
</feature>
<dbReference type="GO" id="GO:0005576">
    <property type="term" value="C:extracellular region"/>
    <property type="evidence" value="ECO:0007669"/>
    <property type="project" value="UniProtKB-SubCell"/>
</dbReference>
<keyword evidence="12 15" id="KW-1015">Disulfide bond</keyword>
<keyword evidence="6 15" id="KW-0349">Heme</keyword>
<dbReference type="PROSITE" id="PS52012">
    <property type="entry name" value="CFEM"/>
    <property type="match status" value="1"/>
</dbReference>
<evidence type="ECO:0000256" key="3">
    <source>
        <dbReference type="ARBA" id="ARBA00010031"/>
    </source>
</evidence>
<dbReference type="GO" id="GO:0005886">
    <property type="term" value="C:plasma membrane"/>
    <property type="evidence" value="ECO:0007669"/>
    <property type="project" value="UniProtKB-SubCell"/>
</dbReference>
<evidence type="ECO:0000256" key="10">
    <source>
        <dbReference type="ARBA" id="ARBA00023004"/>
    </source>
</evidence>
<keyword evidence="11 17" id="KW-0472">Membrane</keyword>
<feature type="compositionally biased region" description="Low complexity" evidence="16">
    <location>
        <begin position="93"/>
        <end position="141"/>
    </location>
</feature>
<evidence type="ECO:0000256" key="17">
    <source>
        <dbReference type="SAM" id="Phobius"/>
    </source>
</evidence>
<gene>
    <name evidence="20" type="ORF">B0T26DRAFT_640073</name>
</gene>
<dbReference type="SMART" id="SM00747">
    <property type="entry name" value="CFEM"/>
    <property type="match status" value="1"/>
</dbReference>
<dbReference type="GO" id="GO:0098552">
    <property type="term" value="C:side of membrane"/>
    <property type="evidence" value="ECO:0007669"/>
    <property type="project" value="UniProtKB-KW"/>
</dbReference>
<keyword evidence="9 18" id="KW-0732">Signal</keyword>
<feature type="signal peptide" evidence="18">
    <location>
        <begin position="1"/>
        <end position="17"/>
    </location>
</feature>
<evidence type="ECO:0000256" key="15">
    <source>
        <dbReference type="PROSITE-ProRule" id="PRU01356"/>
    </source>
</evidence>
<comment type="caution">
    <text evidence="20">The sequence shown here is derived from an EMBL/GenBank/DDBJ whole genome shotgun (WGS) entry which is preliminary data.</text>
</comment>
<dbReference type="RefSeq" id="XP_060300330.1">
    <property type="nucleotide sequence ID" value="XM_060437191.1"/>
</dbReference>
<evidence type="ECO:0000256" key="2">
    <source>
        <dbReference type="ARBA" id="ARBA00004613"/>
    </source>
</evidence>
<dbReference type="PANTHER" id="PTHR37928">
    <property type="entry name" value="CFEM DOMAIN PROTEIN (AFU_ORTHOLOGUE AFUA_6G14090)"/>
    <property type="match status" value="1"/>
</dbReference>
<evidence type="ECO:0000256" key="12">
    <source>
        <dbReference type="ARBA" id="ARBA00023157"/>
    </source>
</evidence>
<evidence type="ECO:0000256" key="16">
    <source>
        <dbReference type="SAM" id="MobiDB-lite"/>
    </source>
</evidence>
<feature type="disulfide bond" evidence="15">
    <location>
        <begin position="40"/>
        <end position="47"/>
    </location>
</feature>
<evidence type="ECO:0000313" key="20">
    <source>
        <dbReference type="EMBL" id="KAK0727475.1"/>
    </source>
</evidence>
<reference evidence="20" key="1">
    <citation type="submission" date="2023-06" db="EMBL/GenBank/DDBJ databases">
        <title>Genome-scale phylogeny and comparative genomics of the fungal order Sordariales.</title>
        <authorList>
            <consortium name="Lawrence Berkeley National Laboratory"/>
            <person name="Hensen N."/>
            <person name="Bonometti L."/>
            <person name="Westerberg I."/>
            <person name="Brannstrom I.O."/>
            <person name="Guillou S."/>
            <person name="Cros-Aarteil S."/>
            <person name="Calhoun S."/>
            <person name="Haridas S."/>
            <person name="Kuo A."/>
            <person name="Mondo S."/>
            <person name="Pangilinan J."/>
            <person name="Riley R."/>
            <person name="LaButti K."/>
            <person name="Andreopoulos B."/>
            <person name="Lipzen A."/>
            <person name="Chen C."/>
            <person name="Yanf M."/>
            <person name="Daum C."/>
            <person name="Ng V."/>
            <person name="Clum A."/>
            <person name="Steindorff A."/>
            <person name="Ohm R."/>
            <person name="Martin F."/>
            <person name="Silar P."/>
            <person name="Natvig D."/>
            <person name="Lalanne C."/>
            <person name="Gautier V."/>
            <person name="Ament-velasquez S.L."/>
            <person name="Kruys A."/>
            <person name="Hutchinson M.I."/>
            <person name="Powell A.J."/>
            <person name="Barry K."/>
            <person name="Miller A.N."/>
            <person name="Grigoriev I.V."/>
            <person name="Debuchy R."/>
            <person name="Gladieux P."/>
            <person name="Thoren M.H."/>
            <person name="Johannesson H."/>
        </authorList>
    </citation>
    <scope>NUCLEOTIDE SEQUENCE</scope>
    <source>
        <strain evidence="20">SMH2392-1A</strain>
    </source>
</reference>
<dbReference type="Pfam" id="PF05730">
    <property type="entry name" value="CFEM"/>
    <property type="match status" value="1"/>
</dbReference>
<evidence type="ECO:0000256" key="14">
    <source>
        <dbReference type="ARBA" id="ARBA00023288"/>
    </source>
</evidence>
<keyword evidence="8 15" id="KW-0479">Metal-binding</keyword>
<evidence type="ECO:0000256" key="6">
    <source>
        <dbReference type="ARBA" id="ARBA00022617"/>
    </source>
</evidence>
<sequence length="193" mass="18656">MKYSAVLVTALAALVSAQDLSAFPACSTDCIADGAKAAGCSNTDFKCICEAKDKFVSGATSCVVAGCGIDVALAKVLPAVDALCVAVLAGGSDDTATTSSTAATTTTEDSSSSTEAPSTSSTEDAVVLSTSTTAQVTSSAAPHSNTTTTSAGPFTLQPTTTKSSTTTSFTAGAAVASSIGSLGMLVLGALAAL</sequence>
<keyword evidence="5" id="KW-0964">Secreted</keyword>
<evidence type="ECO:0000256" key="11">
    <source>
        <dbReference type="ARBA" id="ARBA00023136"/>
    </source>
</evidence>
<dbReference type="PANTHER" id="PTHR37928:SF2">
    <property type="entry name" value="GPI ANCHORED CFEM DOMAIN PROTEIN (AFU_ORTHOLOGUE AFUA_6G10580)"/>
    <property type="match status" value="1"/>
</dbReference>
<evidence type="ECO:0000256" key="9">
    <source>
        <dbReference type="ARBA" id="ARBA00022729"/>
    </source>
</evidence>
<feature type="transmembrane region" description="Helical" evidence="17">
    <location>
        <begin position="169"/>
        <end position="192"/>
    </location>
</feature>
<dbReference type="GeneID" id="85320461"/>
<feature type="region of interest" description="Disordered" evidence="16">
    <location>
        <begin position="93"/>
        <end position="165"/>
    </location>
</feature>
<dbReference type="Proteomes" id="UP001172101">
    <property type="component" value="Unassembled WGS sequence"/>
</dbReference>